<gene>
    <name evidence="1" type="ORF">DAPPUDRAFT_244166</name>
</gene>
<evidence type="ECO:0000313" key="1">
    <source>
        <dbReference type="EMBL" id="EFX79969.1"/>
    </source>
</evidence>
<keyword evidence="2" id="KW-1185">Reference proteome</keyword>
<dbReference type="AlphaFoldDB" id="E9GKC8"/>
<dbReference type="PhylomeDB" id="E9GKC8"/>
<sequence length="98" mass="11250">MWIKFVSDNSVQKAGFFAIFINGLNIVPVNRQDPVRVPTLIPLKVQKAKHKKFELKDEKSAIHFKWIIKGLSEKDSKAAREAFKPSLKHDKKYDGSDL</sequence>
<evidence type="ECO:0000313" key="2">
    <source>
        <dbReference type="Proteomes" id="UP000000305"/>
    </source>
</evidence>
<dbReference type="HOGENOM" id="CLU_2335737_0_0_1"/>
<dbReference type="InParanoid" id="E9GKC8"/>
<protein>
    <submittedName>
        <fullName evidence="1">Uncharacterized protein</fullName>
    </submittedName>
</protein>
<accession>E9GKC8</accession>
<dbReference type="KEGG" id="dpx:DAPPUDRAFT_244166"/>
<name>E9GKC8_DAPPU</name>
<dbReference type="EMBL" id="GL732549">
    <property type="protein sequence ID" value="EFX79969.1"/>
    <property type="molecule type" value="Genomic_DNA"/>
</dbReference>
<organism evidence="1 2">
    <name type="scientific">Daphnia pulex</name>
    <name type="common">Water flea</name>
    <dbReference type="NCBI Taxonomy" id="6669"/>
    <lineage>
        <taxon>Eukaryota</taxon>
        <taxon>Metazoa</taxon>
        <taxon>Ecdysozoa</taxon>
        <taxon>Arthropoda</taxon>
        <taxon>Crustacea</taxon>
        <taxon>Branchiopoda</taxon>
        <taxon>Diplostraca</taxon>
        <taxon>Cladocera</taxon>
        <taxon>Anomopoda</taxon>
        <taxon>Daphniidae</taxon>
        <taxon>Daphnia</taxon>
    </lineage>
</organism>
<dbReference type="Proteomes" id="UP000000305">
    <property type="component" value="Unassembled WGS sequence"/>
</dbReference>
<reference evidence="1 2" key="1">
    <citation type="journal article" date="2011" name="Science">
        <title>The ecoresponsive genome of Daphnia pulex.</title>
        <authorList>
            <person name="Colbourne J.K."/>
            <person name="Pfrender M.E."/>
            <person name="Gilbert D."/>
            <person name="Thomas W.K."/>
            <person name="Tucker A."/>
            <person name="Oakley T.H."/>
            <person name="Tokishita S."/>
            <person name="Aerts A."/>
            <person name="Arnold G.J."/>
            <person name="Basu M.K."/>
            <person name="Bauer D.J."/>
            <person name="Caceres C.E."/>
            <person name="Carmel L."/>
            <person name="Casola C."/>
            <person name="Choi J.H."/>
            <person name="Detter J.C."/>
            <person name="Dong Q."/>
            <person name="Dusheyko S."/>
            <person name="Eads B.D."/>
            <person name="Frohlich T."/>
            <person name="Geiler-Samerotte K.A."/>
            <person name="Gerlach D."/>
            <person name="Hatcher P."/>
            <person name="Jogdeo S."/>
            <person name="Krijgsveld J."/>
            <person name="Kriventseva E.V."/>
            <person name="Kultz D."/>
            <person name="Laforsch C."/>
            <person name="Lindquist E."/>
            <person name="Lopez J."/>
            <person name="Manak J.R."/>
            <person name="Muller J."/>
            <person name="Pangilinan J."/>
            <person name="Patwardhan R.P."/>
            <person name="Pitluck S."/>
            <person name="Pritham E.J."/>
            <person name="Rechtsteiner A."/>
            <person name="Rho M."/>
            <person name="Rogozin I.B."/>
            <person name="Sakarya O."/>
            <person name="Salamov A."/>
            <person name="Schaack S."/>
            <person name="Shapiro H."/>
            <person name="Shiga Y."/>
            <person name="Skalitzky C."/>
            <person name="Smith Z."/>
            <person name="Souvorov A."/>
            <person name="Sung W."/>
            <person name="Tang Z."/>
            <person name="Tsuchiya D."/>
            <person name="Tu H."/>
            <person name="Vos H."/>
            <person name="Wang M."/>
            <person name="Wolf Y.I."/>
            <person name="Yamagata H."/>
            <person name="Yamada T."/>
            <person name="Ye Y."/>
            <person name="Shaw J.R."/>
            <person name="Andrews J."/>
            <person name="Crease T.J."/>
            <person name="Tang H."/>
            <person name="Lucas S.M."/>
            <person name="Robertson H.M."/>
            <person name="Bork P."/>
            <person name="Koonin E.V."/>
            <person name="Zdobnov E.M."/>
            <person name="Grigoriev I.V."/>
            <person name="Lynch M."/>
            <person name="Boore J.L."/>
        </authorList>
    </citation>
    <scope>NUCLEOTIDE SEQUENCE [LARGE SCALE GENOMIC DNA]</scope>
</reference>
<proteinExistence type="predicted"/>